<comment type="caution">
    <text evidence="1">The sequence shown here is derived from an EMBL/GenBank/DDBJ whole genome shotgun (WGS) entry which is preliminary data.</text>
</comment>
<dbReference type="EMBL" id="LAZR01005975">
    <property type="protein sequence ID" value="KKM95677.1"/>
    <property type="molecule type" value="Genomic_DNA"/>
</dbReference>
<protein>
    <submittedName>
        <fullName evidence="1">Uncharacterized protein</fullName>
    </submittedName>
</protein>
<proteinExistence type="predicted"/>
<accession>A0A0F9PR94</accession>
<dbReference type="AlphaFoldDB" id="A0A0F9PR94"/>
<evidence type="ECO:0000313" key="1">
    <source>
        <dbReference type="EMBL" id="KKM95677.1"/>
    </source>
</evidence>
<reference evidence="1" key="1">
    <citation type="journal article" date="2015" name="Nature">
        <title>Complex archaea that bridge the gap between prokaryotes and eukaryotes.</title>
        <authorList>
            <person name="Spang A."/>
            <person name="Saw J.H."/>
            <person name="Jorgensen S.L."/>
            <person name="Zaremba-Niedzwiedzka K."/>
            <person name="Martijn J."/>
            <person name="Lind A.E."/>
            <person name="van Eijk R."/>
            <person name="Schleper C."/>
            <person name="Guy L."/>
            <person name="Ettema T.J."/>
        </authorList>
    </citation>
    <scope>NUCLEOTIDE SEQUENCE</scope>
</reference>
<gene>
    <name evidence="1" type="ORF">LCGC14_1185800</name>
</gene>
<organism evidence="1">
    <name type="scientific">marine sediment metagenome</name>
    <dbReference type="NCBI Taxonomy" id="412755"/>
    <lineage>
        <taxon>unclassified sequences</taxon>
        <taxon>metagenomes</taxon>
        <taxon>ecological metagenomes</taxon>
    </lineage>
</organism>
<name>A0A0F9PR94_9ZZZZ</name>
<sequence>MDKNKFEQLNPYIEKNDEMKTLTGYSPVVLYEDACAKAKEQGKIIVVSEPTLLMIDIDSSEAFLEYLTRLPTVEDHIEYVTEQMVTSFSGGSHRHIYIRMKSRMSVREQCAIQLYLCSDPVKEMLSLILEKKGDEHPILFFEKLDFTLDI</sequence>